<dbReference type="InterPro" id="IPR036866">
    <property type="entry name" value="RibonucZ/Hydroxyglut_hydro"/>
</dbReference>
<protein>
    <submittedName>
        <fullName evidence="1">Uncharacterized protein</fullName>
    </submittedName>
</protein>
<dbReference type="AlphaFoldDB" id="A0A4P7NEZ3"/>
<evidence type="ECO:0000313" key="1">
    <source>
        <dbReference type="EMBL" id="QBZ60430.1"/>
    </source>
</evidence>
<reference evidence="1 2" key="1">
    <citation type="journal article" date="2019" name="Mol. Biol. Evol.">
        <title>Blast fungal genomes show frequent chromosomal changes, gene gains and losses, and effector gene turnover.</title>
        <authorList>
            <person name="Gomez Luciano L.B."/>
            <person name="Jason Tsai I."/>
            <person name="Chuma I."/>
            <person name="Tosa Y."/>
            <person name="Chen Y.H."/>
            <person name="Li J.Y."/>
            <person name="Li M.Y."/>
            <person name="Jade Lu M.Y."/>
            <person name="Nakayashiki H."/>
            <person name="Li W.H."/>
        </authorList>
    </citation>
    <scope>NUCLEOTIDE SEQUENCE [LARGE SCALE GENOMIC DNA]</scope>
    <source>
        <strain evidence="1">MZ5-1-6</strain>
    </source>
</reference>
<proteinExistence type="predicted"/>
<evidence type="ECO:0000313" key="2">
    <source>
        <dbReference type="Proteomes" id="UP000294847"/>
    </source>
</evidence>
<dbReference type="InterPro" id="IPR025638">
    <property type="entry name" value="DUF4336"/>
</dbReference>
<accession>A0A4P7NEZ3</accession>
<dbReference type="PANTHER" id="PTHR33835:SF1">
    <property type="entry name" value="METALLO-BETA-LACTAMASE DOMAIN-CONTAINING PROTEIN"/>
    <property type="match status" value="1"/>
</dbReference>
<dbReference type="Pfam" id="PF14234">
    <property type="entry name" value="DUF4336"/>
    <property type="match status" value="1"/>
</dbReference>
<dbReference type="EMBL" id="CP034207">
    <property type="protein sequence ID" value="QBZ60430.1"/>
    <property type="molecule type" value="Genomic_DNA"/>
</dbReference>
<dbReference type="SUPFAM" id="SSF56281">
    <property type="entry name" value="Metallo-hydrolase/oxidoreductase"/>
    <property type="match status" value="1"/>
</dbReference>
<sequence length="351" mass="39177">MRAPLARLIYRSPLTADVVPLKPFVPKLILPVACRQQSTRATLPGSGSRNRRLLGTTTASLGALGIVYYYSVGTMSSKLIPDNPAEVMVIRNITPNIVTLSVPFKRFGRFDIGGRGTIVRLTSGSLAVFSPVALTPDVKAKVAEMGGKLEYIVATDIEHHIFVSDWKQEYPDAHILGPEGLPEKRAKVHGDERIGKEAFHTVFTTADKGKQTVTPEFDADFTHEFVDAHPNKELVFLYRPDRVLIQADMLFNLPAVEQYSRVPEEAKPKNGLLNKFFTSMNSTAGDAMGIKRFLWYAISSKDRDGFNKSVQRINEWDFVTIVPCHGETMEGNGKEIFEKVFEWHLKGTKKP</sequence>
<organism evidence="1 2">
    <name type="scientific">Pyricularia oryzae</name>
    <name type="common">Rice blast fungus</name>
    <name type="synonym">Magnaporthe oryzae</name>
    <dbReference type="NCBI Taxonomy" id="318829"/>
    <lineage>
        <taxon>Eukaryota</taxon>
        <taxon>Fungi</taxon>
        <taxon>Dikarya</taxon>
        <taxon>Ascomycota</taxon>
        <taxon>Pezizomycotina</taxon>
        <taxon>Sordariomycetes</taxon>
        <taxon>Sordariomycetidae</taxon>
        <taxon>Magnaporthales</taxon>
        <taxon>Pyriculariaceae</taxon>
        <taxon>Pyricularia</taxon>
    </lineage>
</organism>
<name>A0A4P7NEZ3_PYROR</name>
<dbReference type="Proteomes" id="UP000294847">
    <property type="component" value="Chromosome 4"/>
</dbReference>
<gene>
    <name evidence="1" type="ORF">PoMZ_07371</name>
</gene>
<dbReference type="PANTHER" id="PTHR33835">
    <property type="entry name" value="YALI0C07656P"/>
    <property type="match status" value="1"/>
</dbReference>